<dbReference type="InterPro" id="IPR036597">
    <property type="entry name" value="Fido-like_dom_sf"/>
</dbReference>
<evidence type="ECO:0000256" key="1">
    <source>
        <dbReference type="PIRSR" id="PIRSR640198-1"/>
    </source>
</evidence>
<organism evidence="4 5">
    <name type="scientific">Rubneribacter badeniensis</name>
    <dbReference type="NCBI Taxonomy" id="2070688"/>
    <lineage>
        <taxon>Bacteria</taxon>
        <taxon>Bacillati</taxon>
        <taxon>Actinomycetota</taxon>
        <taxon>Coriobacteriia</taxon>
        <taxon>Eggerthellales</taxon>
        <taxon>Eggerthellaceae</taxon>
        <taxon>Rubneribacter</taxon>
    </lineage>
</organism>
<dbReference type="Gene3D" id="1.10.3290.10">
    <property type="entry name" value="Fido-like domain"/>
    <property type="match status" value="1"/>
</dbReference>
<dbReference type="GO" id="GO:0005524">
    <property type="term" value="F:ATP binding"/>
    <property type="evidence" value="ECO:0007669"/>
    <property type="project" value="UniProtKB-KW"/>
</dbReference>
<feature type="binding site" evidence="2">
    <location>
        <begin position="186"/>
        <end position="193"/>
    </location>
    <ligand>
        <name>ATP</name>
        <dbReference type="ChEBI" id="CHEBI:30616"/>
    </ligand>
</feature>
<dbReference type="InterPro" id="IPR003812">
    <property type="entry name" value="Fido"/>
</dbReference>
<proteinExistence type="predicted"/>
<sequence>MSGGSAAQMEDAVIDSETLLDVLLHQRENRVGDSVYKMVQCDFAYNSNRMEGSRLTPEQTRMVFGRGEISGEGIPLDDILEAMNHFEAFDAVLDRSGDPLDADLLRSLHGILKAGTAQAKNPLYSVGDYKRYENVVGALDLPTTPPEKVEAEMEALLRGYERAGRHDLDDVLSFHVAFERIHPFSDGNGRIGRLIMFKECLRNGIAPFIVTDDLRAFYIRGLQRFHEERGWLRDTCLTAQDRFIERYLPLAESYAEAMAAALGGGPSGDGREGGGIR</sequence>
<feature type="domain" description="Fido" evidence="3">
    <location>
        <begin position="100"/>
        <end position="246"/>
    </location>
</feature>
<dbReference type="SUPFAM" id="SSF140931">
    <property type="entry name" value="Fic-like"/>
    <property type="match status" value="1"/>
</dbReference>
<dbReference type="PANTHER" id="PTHR13504:SF38">
    <property type="entry name" value="FIDO DOMAIN-CONTAINING PROTEIN"/>
    <property type="match status" value="1"/>
</dbReference>
<dbReference type="Pfam" id="PF02661">
    <property type="entry name" value="Fic"/>
    <property type="match status" value="1"/>
</dbReference>
<accession>A0A9D3ACH3</accession>
<dbReference type="PANTHER" id="PTHR13504">
    <property type="entry name" value="FIDO DOMAIN-CONTAINING PROTEIN DDB_G0283145"/>
    <property type="match status" value="1"/>
</dbReference>
<protein>
    <submittedName>
        <fullName evidence="4">Fic family protein</fullName>
    </submittedName>
</protein>
<reference evidence="4" key="2">
    <citation type="submission" date="2021-09" db="EMBL/GenBank/DDBJ databases">
        <authorList>
            <person name="Gilroy R."/>
        </authorList>
    </citation>
    <scope>NUCLEOTIDE SEQUENCE</scope>
    <source>
        <strain evidence="4">USAMLcec12-2067</strain>
    </source>
</reference>
<reference evidence="4" key="1">
    <citation type="journal article" date="2021" name="PeerJ">
        <title>Extensive microbial diversity within the chicken gut microbiome revealed by metagenomics and culture.</title>
        <authorList>
            <person name="Gilroy R."/>
            <person name="Ravi A."/>
            <person name="Getino M."/>
            <person name="Pursley I."/>
            <person name="Horton D.L."/>
            <person name="Alikhan N.F."/>
            <person name="Baker D."/>
            <person name="Gharbi K."/>
            <person name="Hall N."/>
            <person name="Watson M."/>
            <person name="Adriaenssens E.M."/>
            <person name="Foster-Nyarko E."/>
            <person name="Jarju S."/>
            <person name="Secka A."/>
            <person name="Antonio M."/>
            <person name="Oren A."/>
            <person name="Chaudhuri R.R."/>
            <person name="La Ragione R."/>
            <person name="Hildebrand F."/>
            <person name="Pallen M.J."/>
        </authorList>
    </citation>
    <scope>NUCLEOTIDE SEQUENCE</scope>
    <source>
        <strain evidence="4">USAMLcec12-2067</strain>
    </source>
</reference>
<evidence type="ECO:0000313" key="5">
    <source>
        <dbReference type="Proteomes" id="UP000789325"/>
    </source>
</evidence>
<keyword evidence="2" id="KW-0547">Nucleotide-binding</keyword>
<keyword evidence="2" id="KW-0067">ATP-binding</keyword>
<evidence type="ECO:0000259" key="3">
    <source>
        <dbReference type="PROSITE" id="PS51459"/>
    </source>
</evidence>
<evidence type="ECO:0000256" key="2">
    <source>
        <dbReference type="PIRSR" id="PIRSR640198-2"/>
    </source>
</evidence>
<dbReference type="AlphaFoldDB" id="A0A9D3ACH3"/>
<dbReference type="InterPro" id="IPR040198">
    <property type="entry name" value="Fido_containing"/>
</dbReference>
<comment type="caution">
    <text evidence="4">The sequence shown here is derived from an EMBL/GenBank/DDBJ whole genome shotgun (WGS) entry which is preliminary data.</text>
</comment>
<dbReference type="PROSITE" id="PS51459">
    <property type="entry name" value="FIDO"/>
    <property type="match status" value="1"/>
</dbReference>
<gene>
    <name evidence="4" type="ORF">K8V16_03525</name>
</gene>
<feature type="active site" evidence="1">
    <location>
        <position position="182"/>
    </location>
</feature>
<evidence type="ECO:0000313" key="4">
    <source>
        <dbReference type="EMBL" id="HJH42844.1"/>
    </source>
</evidence>
<name>A0A9D3ACH3_9ACTN</name>
<dbReference type="Proteomes" id="UP000789325">
    <property type="component" value="Unassembled WGS sequence"/>
</dbReference>
<dbReference type="EMBL" id="DYZL01000065">
    <property type="protein sequence ID" value="HJH42844.1"/>
    <property type="molecule type" value="Genomic_DNA"/>
</dbReference>